<name>A0A445JX95_GLYSO</name>
<dbReference type="PROSITE" id="PS50863">
    <property type="entry name" value="B3"/>
    <property type="match status" value="3"/>
</dbReference>
<dbReference type="PANTHER" id="PTHR31920">
    <property type="entry name" value="B3 DOMAIN-CONTAINING"/>
    <property type="match status" value="1"/>
</dbReference>
<dbReference type="InterPro" id="IPR015300">
    <property type="entry name" value="DNA-bd_pseudobarrel_sf"/>
</dbReference>
<keyword evidence="2" id="KW-0805">Transcription regulation</keyword>
<evidence type="ECO:0000256" key="5">
    <source>
        <dbReference type="ARBA" id="ARBA00023242"/>
    </source>
</evidence>
<dbReference type="EMBL" id="QZWG01000007">
    <property type="protein sequence ID" value="RZC03120.1"/>
    <property type="molecule type" value="Genomic_DNA"/>
</dbReference>
<protein>
    <submittedName>
        <fullName evidence="8">B3 domain-containing transcription factor VRN1</fullName>
    </submittedName>
</protein>
<feature type="region of interest" description="Disordered" evidence="6">
    <location>
        <begin position="196"/>
        <end position="233"/>
    </location>
</feature>
<proteinExistence type="predicted"/>
<dbReference type="PANTHER" id="PTHR31920:SF108">
    <property type="entry name" value="B3 DOMAIN-CONTAINING TRANSCRIPTION FACTOR VRN1-LIKE"/>
    <property type="match status" value="1"/>
</dbReference>
<dbReference type="GO" id="GO:0003677">
    <property type="term" value="F:DNA binding"/>
    <property type="evidence" value="ECO:0007669"/>
    <property type="project" value="UniProtKB-KW"/>
</dbReference>
<comment type="caution">
    <text evidence="8">The sequence shown here is derived from an EMBL/GenBank/DDBJ whole genome shotgun (WGS) entry which is preliminary data.</text>
</comment>
<sequence>MGPACSLLDLSLLASQYDQNSLLVNYGQQVSFLDAFEVHTCPTGVWLRPRGIWLKLKALHLALIRVTMSSQGYGVHFFKVILESTLRKGQLKVPTSFTRRHWQGISNPVILSLPNGTKRKVYWLKDGCDVWFSNGWREFAKKLRLDVSHFVVFRYEGNSCFNVIIFGKSALEVEYPSSHDSNVEVEEINDTDFSAKFGEDHTSKSSKKRKIIPKEEEDDDDDEPKHCKKDSGFDYSKQKNGGWFYFLILFRSSQGDFKRRIKMFHEKVKEMFYAENEHFTCLIQKTYTERDLLILPMEFSKPYLHKEGNATLFVDDGRSWDVGLRVNHYGQLTFSRGWRKFSLENKLKVGDVCGFELHNSEKFSFEVSIYRLEENSSTPIFKGHEQRLSNMPSSSFRTPVTPNASTSKSKDDLCIFIKSSNLPCQTISFKYIRSYVNESCSEIHGRLVTLRVGCRAWQVKLLCYNANSFARFSSGWPEFARECDLKPGDVCILKMIDVKKLVFEVSCLKGKISREENEVYK</sequence>
<accession>A0A445JX95</accession>
<feature type="domain" description="TF-B3" evidence="7">
    <location>
        <begin position="76"/>
        <end position="169"/>
    </location>
</feature>
<evidence type="ECO:0000256" key="4">
    <source>
        <dbReference type="ARBA" id="ARBA00023163"/>
    </source>
</evidence>
<evidence type="ECO:0000313" key="9">
    <source>
        <dbReference type="Proteomes" id="UP000289340"/>
    </source>
</evidence>
<feature type="compositionally biased region" description="Polar residues" evidence="6">
    <location>
        <begin position="388"/>
        <end position="407"/>
    </location>
</feature>
<organism evidence="8 9">
    <name type="scientific">Glycine soja</name>
    <name type="common">Wild soybean</name>
    <dbReference type="NCBI Taxonomy" id="3848"/>
    <lineage>
        <taxon>Eukaryota</taxon>
        <taxon>Viridiplantae</taxon>
        <taxon>Streptophyta</taxon>
        <taxon>Embryophyta</taxon>
        <taxon>Tracheophyta</taxon>
        <taxon>Spermatophyta</taxon>
        <taxon>Magnoliopsida</taxon>
        <taxon>eudicotyledons</taxon>
        <taxon>Gunneridae</taxon>
        <taxon>Pentapetalae</taxon>
        <taxon>rosids</taxon>
        <taxon>fabids</taxon>
        <taxon>Fabales</taxon>
        <taxon>Fabaceae</taxon>
        <taxon>Papilionoideae</taxon>
        <taxon>50 kb inversion clade</taxon>
        <taxon>NPAAA clade</taxon>
        <taxon>indigoferoid/millettioid clade</taxon>
        <taxon>Phaseoleae</taxon>
        <taxon>Glycine</taxon>
        <taxon>Glycine subgen. Soja</taxon>
    </lineage>
</organism>
<dbReference type="InterPro" id="IPR003340">
    <property type="entry name" value="B3_DNA-bd"/>
</dbReference>
<keyword evidence="4" id="KW-0804">Transcription</keyword>
<feature type="compositionally biased region" description="Basic and acidic residues" evidence="6">
    <location>
        <begin position="223"/>
        <end position="232"/>
    </location>
</feature>
<reference evidence="8 9" key="1">
    <citation type="submission" date="2018-09" db="EMBL/GenBank/DDBJ databases">
        <title>A high-quality reference genome of wild soybean provides a powerful tool to mine soybean genomes.</title>
        <authorList>
            <person name="Xie M."/>
            <person name="Chung C.Y.L."/>
            <person name="Li M.-W."/>
            <person name="Wong F.-L."/>
            <person name="Chan T.-F."/>
            <person name="Lam H.-M."/>
        </authorList>
    </citation>
    <scope>NUCLEOTIDE SEQUENCE [LARGE SCALE GENOMIC DNA]</scope>
    <source>
        <strain evidence="9">cv. W05</strain>
        <tissue evidence="8">Hypocotyl of etiolated seedlings</tissue>
    </source>
</reference>
<evidence type="ECO:0000256" key="3">
    <source>
        <dbReference type="ARBA" id="ARBA00023125"/>
    </source>
</evidence>
<evidence type="ECO:0000256" key="1">
    <source>
        <dbReference type="ARBA" id="ARBA00004123"/>
    </source>
</evidence>
<dbReference type="Gene3D" id="2.40.330.10">
    <property type="entry name" value="DNA-binding pseudobarrel domain"/>
    <property type="match status" value="3"/>
</dbReference>
<dbReference type="CDD" id="cd10017">
    <property type="entry name" value="B3_DNA"/>
    <property type="match status" value="3"/>
</dbReference>
<dbReference type="AlphaFoldDB" id="A0A445JX95"/>
<keyword evidence="9" id="KW-1185">Reference proteome</keyword>
<dbReference type="Pfam" id="PF02362">
    <property type="entry name" value="B3"/>
    <property type="match status" value="3"/>
</dbReference>
<feature type="domain" description="TF-B3" evidence="7">
    <location>
        <begin position="278"/>
        <end position="373"/>
    </location>
</feature>
<evidence type="ECO:0000259" key="7">
    <source>
        <dbReference type="PROSITE" id="PS50863"/>
    </source>
</evidence>
<evidence type="ECO:0000256" key="6">
    <source>
        <dbReference type="SAM" id="MobiDB-lite"/>
    </source>
</evidence>
<keyword evidence="5" id="KW-0539">Nucleus</keyword>
<dbReference type="GO" id="GO:0005634">
    <property type="term" value="C:nucleus"/>
    <property type="evidence" value="ECO:0007669"/>
    <property type="project" value="UniProtKB-SubCell"/>
</dbReference>
<comment type="subcellular location">
    <subcellularLocation>
        <location evidence="1">Nucleus</location>
    </subcellularLocation>
</comment>
<feature type="region of interest" description="Disordered" evidence="6">
    <location>
        <begin position="383"/>
        <end position="407"/>
    </location>
</feature>
<evidence type="ECO:0000313" key="8">
    <source>
        <dbReference type="EMBL" id="RZC03120.1"/>
    </source>
</evidence>
<dbReference type="SMART" id="SM01019">
    <property type="entry name" value="B3"/>
    <property type="match status" value="3"/>
</dbReference>
<dbReference type="InterPro" id="IPR050655">
    <property type="entry name" value="Plant_B3_domain"/>
</dbReference>
<dbReference type="SUPFAM" id="SSF101936">
    <property type="entry name" value="DNA-binding pseudobarrel domain"/>
    <property type="match status" value="3"/>
</dbReference>
<evidence type="ECO:0000256" key="2">
    <source>
        <dbReference type="ARBA" id="ARBA00023015"/>
    </source>
</evidence>
<gene>
    <name evidence="8" type="ORF">D0Y65_017973</name>
</gene>
<dbReference type="Proteomes" id="UP000289340">
    <property type="component" value="Chromosome 7"/>
</dbReference>
<feature type="domain" description="TF-B3" evidence="7">
    <location>
        <begin position="455"/>
        <end position="511"/>
    </location>
</feature>
<keyword evidence="3" id="KW-0238">DNA-binding</keyword>